<dbReference type="OrthoDB" id="9792935at2"/>
<dbReference type="InterPro" id="IPR004104">
    <property type="entry name" value="Gfo/Idh/MocA-like_OxRdtase_C"/>
</dbReference>
<evidence type="ECO:0000256" key="2">
    <source>
        <dbReference type="ARBA" id="ARBA00023002"/>
    </source>
</evidence>
<feature type="domain" description="Gfo/Idh/MocA-like oxidoreductase C-terminal" evidence="4">
    <location>
        <begin position="148"/>
        <end position="358"/>
    </location>
</feature>
<dbReference type="GO" id="GO:0016491">
    <property type="term" value="F:oxidoreductase activity"/>
    <property type="evidence" value="ECO:0007669"/>
    <property type="project" value="UniProtKB-KW"/>
</dbReference>
<name>A0A431VFG7_9PROT</name>
<accession>A0A431VFG7</accession>
<dbReference type="Gene3D" id="3.40.50.720">
    <property type="entry name" value="NAD(P)-binding Rossmann-like Domain"/>
    <property type="match status" value="1"/>
</dbReference>
<evidence type="ECO:0000256" key="1">
    <source>
        <dbReference type="ARBA" id="ARBA00010928"/>
    </source>
</evidence>
<keyword evidence="6" id="KW-1185">Reference proteome</keyword>
<dbReference type="InterPro" id="IPR051317">
    <property type="entry name" value="Gfo/Idh/MocA_oxidoreduct"/>
</dbReference>
<dbReference type="GO" id="GO:0000166">
    <property type="term" value="F:nucleotide binding"/>
    <property type="evidence" value="ECO:0007669"/>
    <property type="project" value="InterPro"/>
</dbReference>
<dbReference type="Gene3D" id="3.30.360.10">
    <property type="entry name" value="Dihydrodipicolinate Reductase, domain 2"/>
    <property type="match status" value="1"/>
</dbReference>
<comment type="similarity">
    <text evidence="1">Belongs to the Gfo/Idh/MocA family.</text>
</comment>
<dbReference type="AlphaFoldDB" id="A0A431VFG7"/>
<protein>
    <submittedName>
        <fullName evidence="5">Oxidoreductase</fullName>
    </submittedName>
</protein>
<proteinExistence type="inferred from homology"/>
<evidence type="ECO:0000259" key="3">
    <source>
        <dbReference type="Pfam" id="PF01408"/>
    </source>
</evidence>
<dbReference type="SUPFAM" id="SSF51735">
    <property type="entry name" value="NAD(P)-binding Rossmann-fold domains"/>
    <property type="match status" value="1"/>
</dbReference>
<keyword evidence="2" id="KW-0560">Oxidoreductase</keyword>
<organism evidence="5 6">
    <name type="scientific">Azospirillum griseum</name>
    <dbReference type="NCBI Taxonomy" id="2496639"/>
    <lineage>
        <taxon>Bacteria</taxon>
        <taxon>Pseudomonadati</taxon>
        <taxon>Pseudomonadota</taxon>
        <taxon>Alphaproteobacteria</taxon>
        <taxon>Rhodospirillales</taxon>
        <taxon>Azospirillaceae</taxon>
        <taxon>Azospirillum</taxon>
    </lineage>
</organism>
<dbReference type="Proteomes" id="UP000277007">
    <property type="component" value="Unassembled WGS sequence"/>
</dbReference>
<sequence length="359" mass="38645">MSTSATRSGPSSGPPVGPLSVGLLGFGLAGSVFHAPLIQCEPRLRLAAIASSRTEEIRKAAPEAVAHASPAAIIADPDIDVVVIATPNTSHAALARAALLAGKHVVVDKPMATSVREADQLIELAHRQDRLLTVFHNRRWDGDFLTLRDCIDSGALGEVYHYEAHFDRFRPAIKQGWRERPLPGSGVLFDLGAHLIDQALTLFGLPQTVTADVGTQRRAGEVDDWFHLILNYGRMRAILHAGTVVCHPGPRYQIHGDAGSFLKSGMDGQEAALRAGRRPTDSDWGLDEPDRYGRLFEADGGERVVETRVGDYAAFYRGVAAAILDGEAPPVTAESARYVMAVLEACARSAVERRTVALP</sequence>
<dbReference type="NCBIfam" id="NF008607">
    <property type="entry name" value="PRK11579.1"/>
    <property type="match status" value="1"/>
</dbReference>
<dbReference type="InterPro" id="IPR036291">
    <property type="entry name" value="NAD(P)-bd_dom_sf"/>
</dbReference>
<feature type="domain" description="Gfo/Idh/MocA-like oxidoreductase N-terminal" evidence="3">
    <location>
        <begin position="20"/>
        <end position="136"/>
    </location>
</feature>
<dbReference type="PANTHER" id="PTHR43708">
    <property type="entry name" value="CONSERVED EXPRESSED OXIDOREDUCTASE (EUROFUNG)"/>
    <property type="match status" value="1"/>
</dbReference>
<dbReference type="InterPro" id="IPR000683">
    <property type="entry name" value="Gfo/Idh/MocA-like_OxRdtase_N"/>
</dbReference>
<comment type="caution">
    <text evidence="5">The sequence shown here is derived from an EMBL/GenBank/DDBJ whole genome shotgun (WGS) entry which is preliminary data.</text>
</comment>
<dbReference type="PANTHER" id="PTHR43708:SF5">
    <property type="entry name" value="CONSERVED EXPRESSED OXIDOREDUCTASE (EUROFUNG)-RELATED"/>
    <property type="match status" value="1"/>
</dbReference>
<dbReference type="RefSeq" id="WP_126617392.1">
    <property type="nucleotide sequence ID" value="NZ_JBHUCY010000054.1"/>
</dbReference>
<reference evidence="5 6" key="1">
    <citation type="submission" date="2018-12" db="EMBL/GenBank/DDBJ databases">
        <authorList>
            <person name="Yang Y."/>
        </authorList>
    </citation>
    <scope>NUCLEOTIDE SEQUENCE [LARGE SCALE GENOMIC DNA]</scope>
    <source>
        <strain evidence="5 6">L-25-5w-1</strain>
    </source>
</reference>
<dbReference type="Pfam" id="PF02894">
    <property type="entry name" value="GFO_IDH_MocA_C"/>
    <property type="match status" value="1"/>
</dbReference>
<evidence type="ECO:0000313" key="6">
    <source>
        <dbReference type="Proteomes" id="UP000277007"/>
    </source>
</evidence>
<evidence type="ECO:0000259" key="4">
    <source>
        <dbReference type="Pfam" id="PF02894"/>
    </source>
</evidence>
<dbReference type="Pfam" id="PF01408">
    <property type="entry name" value="GFO_IDH_MocA"/>
    <property type="match status" value="1"/>
</dbReference>
<dbReference type="EMBL" id="RXMA01000016">
    <property type="protein sequence ID" value="RTR18085.1"/>
    <property type="molecule type" value="Genomic_DNA"/>
</dbReference>
<evidence type="ECO:0000313" key="5">
    <source>
        <dbReference type="EMBL" id="RTR18085.1"/>
    </source>
</evidence>
<gene>
    <name evidence="5" type="ORF">EJ903_16430</name>
</gene>